<gene>
    <name evidence="2" type="ORF">H0235_005999</name>
</gene>
<dbReference type="InterPro" id="IPR032821">
    <property type="entry name" value="PKS_assoc"/>
</dbReference>
<accession>A0A834UBT1</accession>
<dbReference type="Pfam" id="PF21149">
    <property type="entry name" value="FAS_pseudo-KR"/>
    <property type="match status" value="1"/>
</dbReference>
<dbReference type="Gene3D" id="3.30.70.3290">
    <property type="match status" value="1"/>
</dbReference>
<dbReference type="Gene3D" id="3.40.50.720">
    <property type="entry name" value="NAD(P)-binding Rossmann-like Domain"/>
    <property type="match status" value="1"/>
</dbReference>
<dbReference type="Pfam" id="PF00698">
    <property type="entry name" value="Acyl_transf_1"/>
    <property type="match status" value="1"/>
</dbReference>
<dbReference type="Pfam" id="PF08659">
    <property type="entry name" value="KR"/>
    <property type="match status" value="1"/>
</dbReference>
<dbReference type="GO" id="GO:0004312">
    <property type="term" value="F:fatty acid synthase activity"/>
    <property type="evidence" value="ECO:0007669"/>
    <property type="project" value="TreeGrafter"/>
</dbReference>
<dbReference type="InterPro" id="IPR014030">
    <property type="entry name" value="Ketoacyl_synth_N"/>
</dbReference>
<dbReference type="Gene3D" id="3.40.366.10">
    <property type="entry name" value="Malonyl-Coenzyme A Acyl Carrier Protein, domain 2"/>
    <property type="match status" value="1"/>
</dbReference>
<reference evidence="2" key="1">
    <citation type="journal article" date="2020" name="G3 (Bethesda)">
        <title>High-Quality Assemblies for Three Invasive Social Wasps from the &lt;i&gt;Vespula&lt;/i&gt; Genus.</title>
        <authorList>
            <person name="Harrop T.W.R."/>
            <person name="Guhlin J."/>
            <person name="McLaughlin G.M."/>
            <person name="Permina E."/>
            <person name="Stockwell P."/>
            <person name="Gilligan J."/>
            <person name="Le Lec M.F."/>
            <person name="Gruber M.A.M."/>
            <person name="Quinn O."/>
            <person name="Lovegrove M."/>
            <person name="Duncan E.J."/>
            <person name="Remnant E.J."/>
            <person name="Van Eeckhoven J."/>
            <person name="Graham B."/>
            <person name="Knapp R.A."/>
            <person name="Langford K.W."/>
            <person name="Kronenberg Z."/>
            <person name="Press M.O."/>
            <person name="Eacker S.M."/>
            <person name="Wilson-Rankin E.E."/>
            <person name="Purcell J."/>
            <person name="Lester P.J."/>
            <person name="Dearden P.K."/>
        </authorList>
    </citation>
    <scope>NUCLEOTIDE SEQUENCE</scope>
    <source>
        <strain evidence="2">Volc-1</strain>
    </source>
</reference>
<evidence type="ECO:0000259" key="1">
    <source>
        <dbReference type="PROSITE" id="PS52004"/>
    </source>
</evidence>
<dbReference type="InterPro" id="IPR016035">
    <property type="entry name" value="Acyl_Trfase/lysoPLipase"/>
</dbReference>
<dbReference type="InterPro" id="IPR042104">
    <property type="entry name" value="PKS_dehydratase_sf"/>
</dbReference>
<proteinExistence type="predicted"/>
<evidence type="ECO:0000313" key="2">
    <source>
        <dbReference type="EMBL" id="KAF7429601.1"/>
    </source>
</evidence>
<name>A0A834UBT1_VESPE</name>
<dbReference type="InterPro" id="IPR016039">
    <property type="entry name" value="Thiolase-like"/>
</dbReference>
<dbReference type="InterPro" id="IPR020843">
    <property type="entry name" value="ER"/>
</dbReference>
<dbReference type="InterPro" id="IPR016036">
    <property type="entry name" value="Malonyl_transacylase_ACP-bd"/>
</dbReference>
<dbReference type="Proteomes" id="UP000600918">
    <property type="component" value="Unassembled WGS sequence"/>
</dbReference>
<protein>
    <recommendedName>
        <fullName evidence="1">Ketosynthase family 3 (KS3) domain-containing protein</fullName>
    </recommendedName>
</protein>
<dbReference type="SUPFAM" id="SSF51735">
    <property type="entry name" value="NAD(P)-binding Rossmann-fold domains"/>
    <property type="match status" value="1"/>
</dbReference>
<dbReference type="InterPro" id="IPR014043">
    <property type="entry name" value="Acyl_transferase_dom"/>
</dbReference>
<dbReference type="PANTHER" id="PTHR43775">
    <property type="entry name" value="FATTY ACID SYNTHASE"/>
    <property type="match status" value="1"/>
</dbReference>
<dbReference type="SMART" id="SM00827">
    <property type="entry name" value="PKS_AT"/>
    <property type="match status" value="1"/>
</dbReference>
<dbReference type="Gene3D" id="3.40.47.10">
    <property type="match status" value="1"/>
</dbReference>
<dbReference type="SMART" id="SM00825">
    <property type="entry name" value="PKS_KS"/>
    <property type="match status" value="1"/>
</dbReference>
<dbReference type="PROSITE" id="PS52004">
    <property type="entry name" value="KS3_2"/>
    <property type="match status" value="1"/>
</dbReference>
<sequence length="1961" mass="222080">MAPEKLDDDAIVISGISGKFPNSNNINELIENLMNGVDCISDNHSRWPKKFQQVPSRIGIMPDITKLDNIFFGISSRLANSMDPIVRMLSSSVWEAIVDAGLNPMDVRGANIGVFASLSFVESDKTVLYEKYEPHGLGMLGSARTMASNRISFSMDFVGPSCTIQSACIGSAMALKKAIESIQSGECEAAIVDAGVLVLFPNISYQLGQLGLLASDGVTRSFDAKASGYTRSESVGVLFLQKAKDAKRIYAEISGANVMFGECTKDNSVMYNTAEFLAQMMKETLDQNGLKPSDISYIEADGSAIKKVDREELKAIDLVYGQDRSSSNPLLIGSIKSNIGHSSCTNTINSIIKVLIAMEKEVIPPNLHYEEPPEDANCLRDGRVKVVTKPTPWTDGYAAVNTISYGGSFSHIILKRHPKNKKKKELSMNDIPRLCTMSVRNKEMLTEIFNALKKNYEDEEFKQLIFDLNEKPLNNSLFRGYILMPPDGKTNPEKIVEEIVPIIEQSQEIWFVFSGMGSQWTGMGESLMKIPIFAEAIKKCDEVLKPRGYDIVKILCDKDPTIYDNIINCFLGIAAVQIGLVDILYAVGVKPNYMIGHSVGELGCSYADGCFTAEEMILCALSRGLASKESDLIHGSMAAVGLGYEQVKHLCPEDIDVACHNSADSSTISGPTESVKAFVKGLQEKGIFAKAVPSGNIAYHSRYIAPAGQKLLEYLKKVLPHPKTRSKRWLCTSVPKNEWKSDRALLSSAEYHTNNLLSSVLFEEVLTMLPNNAITIEIAPHGLLQAILKKSLHSNCINLALTRRGHEDNTSLLLTTLGKLYNLGYPIALKQLYPRIPYPVSKNTPLISPLVRWEHSTNWYVSFFEESNTTSSAQKTFMLDLRSDEFKYLEDFRIGNDIIIPLSVYLHFVQDIQVSLGKDTDQFFIFENIIIHNVLLKVPDNDILKLAIMVSKGSGLFEILINNNIMIASGTITSTNMYPKEYPDVSSLKKEKQIYTREDFYMDLFMRGYEYGEFYKCVNRLSSTSSNGELTWNNSWVPLLEGLFQVQIFNSNNKHILMPSVIQKIVININEFKQETNKEKVVPMNYNKWINMIACTGIEMSGVEYTELTAENTGENLFMDEARFIPNVDETQMNMIDVCHIVLTLLSENICENTTRKIMLVKESESHDQDNILECFDNILETTKHNFEIKCVAKENLNQMLDEKFTLMIIDSTHFNDIRNIINNTDKKSFLLIIVKMENQDKLIEALTYVGLSLILKKKIVSGRTVLLLRKVEDSKKLIVIKNQDNCIDQLKKSLTDSKYDKVIFLVNTITEKNVFETLRVLKQEPGYKKLQIFDLQNSKAPKFSLENTFYQNQIKLNLRQNVLSSDNVWGAYSWVPLSKKSTSSSRWRANIEKSGSLTLTEELPLIKEKDKSIVKVEYAAFDLNIYEHWLDNDVSLDSQICITEYSGTDEKGRRVMGLVRNLTITNEIYLDPDFTWVIPNSLSFEDAAIMPQVYFAAFCILNSNKYWLTRIKTILIHFGASDLGQALIHLSLSYKFDVYTTYETDAEKRVIQSIRPRIPDSHIISVDNYKHFLLDMTNGKGMDFVVASYSILDDLESSLDVVGCHRNIVLVYNSKISNHGTFGTNTFLKDIRMYSYCLQDLMNLSAKVKSNIGELMKKALQAGTLKPLISRKLHFPKTTQEESKIEVNQRYGKVIISPLKQAKSAFIVPSLCFDKDKCYFIVEGLDSFGMRLIKWLIDEGVTKLFVVSKEIRKESEEYYLKQLCEHGERLVLQMGVDLTNAKVVQKLLKEASSLGQIGAIFDLQRANKEFLFSSFNSITVTQIFDQESRRLCPSLEKFVVFEFYDENEASSEVFAMEKVCKQRSISGQHGIFILIPNLFKMTQSQLEPKAECYLEMVNLLKRLKVLFKMNSSVIFLYHKIVKKPIVIEKLEEEDMNEEEYDRKCFEKYLYVQQSNNELFT</sequence>
<dbReference type="InterPro" id="IPR050091">
    <property type="entry name" value="PKS_NRPS_Biosynth_Enz"/>
</dbReference>
<dbReference type="Gene3D" id="3.90.180.10">
    <property type="entry name" value="Medium-chain alcohol dehydrogenases, catalytic domain"/>
    <property type="match status" value="1"/>
</dbReference>
<organism evidence="2 3">
    <name type="scientific">Vespula pensylvanica</name>
    <name type="common">Western yellow jacket</name>
    <name type="synonym">Wasp</name>
    <dbReference type="NCBI Taxonomy" id="30213"/>
    <lineage>
        <taxon>Eukaryota</taxon>
        <taxon>Metazoa</taxon>
        <taxon>Ecdysozoa</taxon>
        <taxon>Arthropoda</taxon>
        <taxon>Hexapoda</taxon>
        <taxon>Insecta</taxon>
        <taxon>Pterygota</taxon>
        <taxon>Neoptera</taxon>
        <taxon>Endopterygota</taxon>
        <taxon>Hymenoptera</taxon>
        <taxon>Apocrita</taxon>
        <taxon>Aculeata</taxon>
        <taxon>Vespoidea</taxon>
        <taxon>Vespidae</taxon>
        <taxon>Vespinae</taxon>
        <taxon>Vespula</taxon>
    </lineage>
</organism>
<dbReference type="InterPro" id="IPR013968">
    <property type="entry name" value="PKS_KR"/>
</dbReference>
<dbReference type="GO" id="GO:0016491">
    <property type="term" value="F:oxidoreductase activity"/>
    <property type="evidence" value="ECO:0007669"/>
    <property type="project" value="InterPro"/>
</dbReference>
<dbReference type="InterPro" id="IPR020841">
    <property type="entry name" value="PKS_Beta-ketoAc_synthase_dom"/>
</dbReference>
<dbReference type="Pfam" id="PF02801">
    <property type="entry name" value="Ketoacyl-synt_C"/>
    <property type="match status" value="1"/>
</dbReference>
<dbReference type="SMART" id="SM00829">
    <property type="entry name" value="PKS_ER"/>
    <property type="match status" value="1"/>
</dbReference>
<comment type="caution">
    <text evidence="2">The sequence shown here is derived from an EMBL/GenBank/DDBJ whole genome shotgun (WGS) entry which is preliminary data.</text>
</comment>
<dbReference type="CDD" id="cd00833">
    <property type="entry name" value="PKS"/>
    <property type="match status" value="1"/>
</dbReference>
<dbReference type="PANTHER" id="PTHR43775:SF23">
    <property type="entry name" value="FATTY ACID SYNTHASE 3"/>
    <property type="match status" value="1"/>
</dbReference>
<dbReference type="Pfam" id="PF00109">
    <property type="entry name" value="ketoacyl-synt"/>
    <property type="match status" value="1"/>
</dbReference>
<dbReference type="UniPathway" id="UPA00094"/>
<dbReference type="InterPro" id="IPR001227">
    <property type="entry name" value="Ac_transferase_dom_sf"/>
</dbReference>
<dbReference type="GO" id="GO:0006633">
    <property type="term" value="P:fatty acid biosynthetic process"/>
    <property type="evidence" value="ECO:0007669"/>
    <property type="project" value="UniProtKB-UniPathway"/>
</dbReference>
<dbReference type="Pfam" id="PF16197">
    <property type="entry name" value="KAsynt_C_assoc"/>
    <property type="match status" value="1"/>
</dbReference>
<dbReference type="OrthoDB" id="7630912at2759"/>
<dbReference type="InterPro" id="IPR014031">
    <property type="entry name" value="Ketoacyl_synth_C"/>
</dbReference>
<dbReference type="SUPFAM" id="SSF53901">
    <property type="entry name" value="Thiolase-like"/>
    <property type="match status" value="1"/>
</dbReference>
<dbReference type="InterPro" id="IPR049391">
    <property type="entry name" value="FAS_pseudo-KR"/>
</dbReference>
<dbReference type="SUPFAM" id="SSF55048">
    <property type="entry name" value="Probable ACP-binding domain of malonyl-CoA ACP transacylase"/>
    <property type="match status" value="1"/>
</dbReference>
<dbReference type="Gene3D" id="3.10.129.110">
    <property type="entry name" value="Polyketide synthase dehydratase"/>
    <property type="match status" value="1"/>
</dbReference>
<feature type="domain" description="Ketosynthase family 3 (KS3)" evidence="1">
    <location>
        <begin position="8"/>
        <end position="416"/>
    </location>
</feature>
<keyword evidence="3" id="KW-1185">Reference proteome</keyword>
<evidence type="ECO:0000313" key="3">
    <source>
        <dbReference type="Proteomes" id="UP000600918"/>
    </source>
</evidence>
<dbReference type="InterPro" id="IPR036291">
    <property type="entry name" value="NAD(P)-bd_dom_sf"/>
</dbReference>
<dbReference type="SUPFAM" id="SSF52151">
    <property type="entry name" value="FabD/lysophospholipase-like"/>
    <property type="match status" value="1"/>
</dbReference>
<dbReference type="EMBL" id="JACSDY010000004">
    <property type="protein sequence ID" value="KAF7429601.1"/>
    <property type="molecule type" value="Genomic_DNA"/>
</dbReference>